<dbReference type="InterPro" id="IPR036388">
    <property type="entry name" value="WH-like_DNA-bd_sf"/>
</dbReference>
<organism evidence="12 13">
    <name type="scientific">Candidatus Lachnoclostridium stercoravium</name>
    <dbReference type="NCBI Taxonomy" id="2838633"/>
    <lineage>
        <taxon>Bacteria</taxon>
        <taxon>Bacillati</taxon>
        <taxon>Bacillota</taxon>
        <taxon>Clostridia</taxon>
        <taxon>Lachnospirales</taxon>
        <taxon>Lachnospiraceae</taxon>
    </lineage>
</organism>
<dbReference type="AlphaFoldDB" id="A0A9D2HJZ2"/>
<dbReference type="CDD" id="cd00383">
    <property type="entry name" value="trans_reg_C"/>
    <property type="match status" value="1"/>
</dbReference>
<dbReference type="FunFam" id="1.10.10.10:FF:000018">
    <property type="entry name" value="DNA-binding response regulator ResD"/>
    <property type="match status" value="1"/>
</dbReference>
<evidence type="ECO:0000256" key="2">
    <source>
        <dbReference type="ARBA" id="ARBA00022553"/>
    </source>
</evidence>
<dbReference type="InterPro" id="IPR016032">
    <property type="entry name" value="Sig_transdc_resp-reg_C-effctor"/>
</dbReference>
<dbReference type="PANTHER" id="PTHR48111">
    <property type="entry name" value="REGULATOR OF RPOS"/>
    <property type="match status" value="1"/>
</dbReference>
<comment type="caution">
    <text evidence="12">The sequence shown here is derived from an EMBL/GenBank/DDBJ whole genome shotgun (WGS) entry which is preliminary data.</text>
</comment>
<feature type="domain" description="Response regulatory" evidence="10">
    <location>
        <begin position="3"/>
        <end position="116"/>
    </location>
</feature>
<dbReference type="GO" id="GO:0005829">
    <property type="term" value="C:cytosol"/>
    <property type="evidence" value="ECO:0007669"/>
    <property type="project" value="TreeGrafter"/>
</dbReference>
<evidence type="ECO:0000313" key="13">
    <source>
        <dbReference type="Proteomes" id="UP000823900"/>
    </source>
</evidence>
<dbReference type="GO" id="GO:0006355">
    <property type="term" value="P:regulation of DNA-templated transcription"/>
    <property type="evidence" value="ECO:0007669"/>
    <property type="project" value="InterPro"/>
</dbReference>
<dbReference type="SMART" id="SM00448">
    <property type="entry name" value="REC"/>
    <property type="match status" value="1"/>
</dbReference>
<dbReference type="GO" id="GO:0032993">
    <property type="term" value="C:protein-DNA complex"/>
    <property type="evidence" value="ECO:0007669"/>
    <property type="project" value="TreeGrafter"/>
</dbReference>
<feature type="DNA-binding region" description="OmpR/PhoB-type" evidence="9">
    <location>
        <begin position="132"/>
        <end position="231"/>
    </location>
</feature>
<dbReference type="PANTHER" id="PTHR48111:SF2">
    <property type="entry name" value="RESPONSE REGULATOR SAER"/>
    <property type="match status" value="1"/>
</dbReference>
<dbReference type="GO" id="GO:0000976">
    <property type="term" value="F:transcription cis-regulatory region binding"/>
    <property type="evidence" value="ECO:0007669"/>
    <property type="project" value="TreeGrafter"/>
</dbReference>
<name>A0A9D2HJZ2_9FIRM</name>
<evidence type="ECO:0000256" key="4">
    <source>
        <dbReference type="ARBA" id="ARBA00023015"/>
    </source>
</evidence>
<evidence type="ECO:0000256" key="8">
    <source>
        <dbReference type="PROSITE-ProRule" id="PRU00169"/>
    </source>
</evidence>
<evidence type="ECO:0000259" key="10">
    <source>
        <dbReference type="PROSITE" id="PS50110"/>
    </source>
</evidence>
<evidence type="ECO:0000259" key="11">
    <source>
        <dbReference type="PROSITE" id="PS51755"/>
    </source>
</evidence>
<keyword evidence="2 8" id="KW-0597">Phosphoprotein</keyword>
<gene>
    <name evidence="12" type="ORF">IAA07_11910</name>
</gene>
<dbReference type="SUPFAM" id="SSF52172">
    <property type="entry name" value="CheY-like"/>
    <property type="match status" value="1"/>
</dbReference>
<dbReference type="EMBL" id="DWZA01000100">
    <property type="protein sequence ID" value="HJA72257.1"/>
    <property type="molecule type" value="Genomic_DNA"/>
</dbReference>
<keyword evidence="3" id="KW-0902">Two-component regulatory system</keyword>
<sequence>MQKILVCDDDKEIVDAIDIYLSSEGFQVIKAFDGYEALDYLAENEVDLMIVDVMMPGLDGIRTTRKVRETSSIPIIILSAKSEDNDKILGLNIGADDYITKPFNPLELVARVKSQLRRYTQLGNINQQQENDNIYKCGGLTINDDNKEVTVDGEPIKLTPIEYNILLLLVKNAGKVFSIDEIYEQIWNEEAIGADNTVAVHIRHIREKIEINPREPRYLKVVWGVGYKIEKQ</sequence>
<dbReference type="InterPro" id="IPR011006">
    <property type="entry name" value="CheY-like_superfamily"/>
</dbReference>
<dbReference type="InterPro" id="IPR001789">
    <property type="entry name" value="Sig_transdc_resp-reg_receiver"/>
</dbReference>
<dbReference type="Pfam" id="PF00072">
    <property type="entry name" value="Response_reg"/>
    <property type="match status" value="1"/>
</dbReference>
<dbReference type="SUPFAM" id="SSF46894">
    <property type="entry name" value="C-terminal effector domain of the bipartite response regulators"/>
    <property type="match status" value="1"/>
</dbReference>
<dbReference type="Gene3D" id="6.10.250.690">
    <property type="match status" value="1"/>
</dbReference>
<evidence type="ECO:0000256" key="7">
    <source>
        <dbReference type="ARBA" id="ARBA00024867"/>
    </source>
</evidence>
<reference evidence="12" key="1">
    <citation type="journal article" date="2021" name="PeerJ">
        <title>Extensive microbial diversity within the chicken gut microbiome revealed by metagenomics and culture.</title>
        <authorList>
            <person name="Gilroy R."/>
            <person name="Ravi A."/>
            <person name="Getino M."/>
            <person name="Pursley I."/>
            <person name="Horton D.L."/>
            <person name="Alikhan N.F."/>
            <person name="Baker D."/>
            <person name="Gharbi K."/>
            <person name="Hall N."/>
            <person name="Watson M."/>
            <person name="Adriaenssens E.M."/>
            <person name="Foster-Nyarko E."/>
            <person name="Jarju S."/>
            <person name="Secka A."/>
            <person name="Antonio M."/>
            <person name="Oren A."/>
            <person name="Chaudhuri R.R."/>
            <person name="La Ragione R."/>
            <person name="Hildebrand F."/>
            <person name="Pallen M.J."/>
        </authorList>
    </citation>
    <scope>NUCLEOTIDE SEQUENCE</scope>
    <source>
        <strain evidence="12">CHK178-16964</strain>
    </source>
</reference>
<keyword evidence="6" id="KW-0804">Transcription</keyword>
<proteinExistence type="predicted"/>
<keyword evidence="4" id="KW-0805">Transcription regulation</keyword>
<dbReference type="FunFam" id="3.40.50.2300:FF:000001">
    <property type="entry name" value="DNA-binding response regulator PhoB"/>
    <property type="match status" value="1"/>
</dbReference>
<evidence type="ECO:0000256" key="3">
    <source>
        <dbReference type="ARBA" id="ARBA00023012"/>
    </source>
</evidence>
<feature type="modified residue" description="4-aspartylphosphate" evidence="8">
    <location>
        <position position="52"/>
    </location>
</feature>
<protein>
    <recommendedName>
        <fullName evidence="1">Stage 0 sporulation protein A homolog</fullName>
    </recommendedName>
</protein>
<dbReference type="InterPro" id="IPR039420">
    <property type="entry name" value="WalR-like"/>
</dbReference>
<feature type="domain" description="OmpR/PhoB-type" evidence="11">
    <location>
        <begin position="132"/>
        <end position="231"/>
    </location>
</feature>
<keyword evidence="5 9" id="KW-0238">DNA-binding</keyword>
<dbReference type="Gene3D" id="1.10.10.10">
    <property type="entry name" value="Winged helix-like DNA-binding domain superfamily/Winged helix DNA-binding domain"/>
    <property type="match status" value="1"/>
</dbReference>
<reference evidence="12" key="2">
    <citation type="submission" date="2021-04" db="EMBL/GenBank/DDBJ databases">
        <authorList>
            <person name="Gilroy R."/>
        </authorList>
    </citation>
    <scope>NUCLEOTIDE SEQUENCE</scope>
    <source>
        <strain evidence="12">CHK178-16964</strain>
    </source>
</reference>
<evidence type="ECO:0000256" key="9">
    <source>
        <dbReference type="PROSITE-ProRule" id="PRU01091"/>
    </source>
</evidence>
<dbReference type="SMART" id="SM00862">
    <property type="entry name" value="Trans_reg_C"/>
    <property type="match status" value="1"/>
</dbReference>
<dbReference type="InterPro" id="IPR001867">
    <property type="entry name" value="OmpR/PhoB-type_DNA-bd"/>
</dbReference>
<dbReference type="Proteomes" id="UP000823900">
    <property type="component" value="Unassembled WGS sequence"/>
</dbReference>
<evidence type="ECO:0000313" key="12">
    <source>
        <dbReference type="EMBL" id="HJA72257.1"/>
    </source>
</evidence>
<evidence type="ECO:0000256" key="6">
    <source>
        <dbReference type="ARBA" id="ARBA00023163"/>
    </source>
</evidence>
<dbReference type="Pfam" id="PF00486">
    <property type="entry name" value="Trans_reg_C"/>
    <property type="match status" value="1"/>
</dbReference>
<dbReference type="Gene3D" id="3.40.50.2300">
    <property type="match status" value="1"/>
</dbReference>
<dbReference type="GO" id="GO:0000156">
    <property type="term" value="F:phosphorelay response regulator activity"/>
    <property type="evidence" value="ECO:0007669"/>
    <property type="project" value="TreeGrafter"/>
</dbReference>
<evidence type="ECO:0000256" key="5">
    <source>
        <dbReference type="ARBA" id="ARBA00023125"/>
    </source>
</evidence>
<dbReference type="PROSITE" id="PS51755">
    <property type="entry name" value="OMPR_PHOB"/>
    <property type="match status" value="1"/>
</dbReference>
<dbReference type="PROSITE" id="PS50110">
    <property type="entry name" value="RESPONSE_REGULATORY"/>
    <property type="match status" value="1"/>
</dbReference>
<accession>A0A9D2HJZ2</accession>
<comment type="function">
    <text evidence="7">May play the central regulatory role in sporulation. It may be an element of the effector pathway responsible for the activation of sporulation genes in response to nutritional stress. Spo0A may act in concert with spo0H (a sigma factor) to control the expression of some genes that are critical to the sporulation process.</text>
</comment>
<evidence type="ECO:0000256" key="1">
    <source>
        <dbReference type="ARBA" id="ARBA00018672"/>
    </source>
</evidence>